<gene>
    <name evidence="1" type="ORF">CPELLU_LOCUS12081</name>
</gene>
<protein>
    <submittedName>
        <fullName evidence="1">16237_t:CDS:1</fullName>
    </submittedName>
</protein>
<dbReference type="Proteomes" id="UP000789759">
    <property type="component" value="Unassembled WGS sequence"/>
</dbReference>
<evidence type="ECO:0000313" key="2">
    <source>
        <dbReference type="Proteomes" id="UP000789759"/>
    </source>
</evidence>
<accession>A0A9N9HUA5</accession>
<organism evidence="1 2">
    <name type="scientific">Cetraspora pellucida</name>
    <dbReference type="NCBI Taxonomy" id="1433469"/>
    <lineage>
        <taxon>Eukaryota</taxon>
        <taxon>Fungi</taxon>
        <taxon>Fungi incertae sedis</taxon>
        <taxon>Mucoromycota</taxon>
        <taxon>Glomeromycotina</taxon>
        <taxon>Glomeromycetes</taxon>
        <taxon>Diversisporales</taxon>
        <taxon>Gigasporaceae</taxon>
        <taxon>Cetraspora</taxon>
    </lineage>
</organism>
<proteinExistence type="predicted"/>
<sequence>LTKIELLLKSLYNDKNIIKNVALKTVYNSARDQNSKFIQAIFWAYYAFTF</sequence>
<dbReference type="EMBL" id="CAJVQA010011313">
    <property type="protein sequence ID" value="CAG8706058.1"/>
    <property type="molecule type" value="Genomic_DNA"/>
</dbReference>
<name>A0A9N9HUA5_9GLOM</name>
<comment type="caution">
    <text evidence="1">The sequence shown here is derived from an EMBL/GenBank/DDBJ whole genome shotgun (WGS) entry which is preliminary data.</text>
</comment>
<feature type="non-terminal residue" evidence="1">
    <location>
        <position position="1"/>
    </location>
</feature>
<reference evidence="1" key="1">
    <citation type="submission" date="2021-06" db="EMBL/GenBank/DDBJ databases">
        <authorList>
            <person name="Kallberg Y."/>
            <person name="Tangrot J."/>
            <person name="Rosling A."/>
        </authorList>
    </citation>
    <scope>NUCLEOTIDE SEQUENCE</scope>
    <source>
        <strain evidence="1">FL966</strain>
    </source>
</reference>
<dbReference type="AlphaFoldDB" id="A0A9N9HUA5"/>
<evidence type="ECO:0000313" key="1">
    <source>
        <dbReference type="EMBL" id="CAG8706058.1"/>
    </source>
</evidence>
<dbReference type="OrthoDB" id="2417900at2759"/>
<keyword evidence="2" id="KW-1185">Reference proteome</keyword>